<organism evidence="1 2">
    <name type="scientific">Arachis duranensis</name>
    <name type="common">Wild peanut</name>
    <dbReference type="NCBI Taxonomy" id="130453"/>
    <lineage>
        <taxon>Eukaryota</taxon>
        <taxon>Viridiplantae</taxon>
        <taxon>Streptophyta</taxon>
        <taxon>Embryophyta</taxon>
        <taxon>Tracheophyta</taxon>
        <taxon>Spermatophyta</taxon>
        <taxon>Magnoliopsida</taxon>
        <taxon>eudicotyledons</taxon>
        <taxon>Gunneridae</taxon>
        <taxon>Pentapetalae</taxon>
        <taxon>rosids</taxon>
        <taxon>fabids</taxon>
        <taxon>Fabales</taxon>
        <taxon>Fabaceae</taxon>
        <taxon>Papilionoideae</taxon>
        <taxon>50 kb inversion clade</taxon>
        <taxon>dalbergioids sensu lato</taxon>
        <taxon>Dalbergieae</taxon>
        <taxon>Pterocarpus clade</taxon>
        <taxon>Arachis</taxon>
    </lineage>
</organism>
<dbReference type="PANTHER" id="PTHR33067:SF9">
    <property type="entry name" value="RNA-DIRECTED DNA POLYMERASE"/>
    <property type="match status" value="1"/>
</dbReference>
<reference evidence="2" key="2">
    <citation type="submission" date="2025-08" db="UniProtKB">
        <authorList>
            <consortium name="RefSeq"/>
        </authorList>
    </citation>
    <scope>IDENTIFICATION</scope>
    <source>
        <tissue evidence="2">Whole plant</tissue>
    </source>
</reference>
<dbReference type="KEGG" id="adu:107465760"/>
<dbReference type="RefSeq" id="XP_015940218.1">
    <property type="nucleotide sequence ID" value="XM_016084732.1"/>
</dbReference>
<dbReference type="CDD" id="cd00303">
    <property type="entry name" value="retropepsin_like"/>
    <property type="match status" value="1"/>
</dbReference>
<accession>A0A6P4C1U8</accession>
<dbReference type="Gene3D" id="2.40.70.10">
    <property type="entry name" value="Acid Proteases"/>
    <property type="match status" value="1"/>
</dbReference>
<name>A0A6P4C1U8_ARADU</name>
<dbReference type="AlphaFoldDB" id="A0A6P4C1U8"/>
<protein>
    <submittedName>
        <fullName evidence="2">Uncharacterized protein LOC107465760</fullName>
    </submittedName>
</protein>
<evidence type="ECO:0000313" key="1">
    <source>
        <dbReference type="Proteomes" id="UP000515211"/>
    </source>
</evidence>
<keyword evidence="1" id="KW-1185">Reference proteome</keyword>
<dbReference type="InterPro" id="IPR021109">
    <property type="entry name" value="Peptidase_aspartic_dom_sf"/>
</dbReference>
<proteinExistence type="predicted"/>
<sequence length="305" mass="34243">MLDIFYNYLSEASKMSLDHSAGGSLYFKKMPEEAQELIDMVANNQYMYTSERNPVNNGIAQKRGVLEVGQLSKKIPEIPSNTLSSNTEVNSREECKALTVEVMTEPKEEPAIEELKEIRAHEETNNVPLHASLLGEEPKEYTSSDEDEASKEEQIARFLAILRKLKANFSHTEVVEEEDEPVVLAKECSALVQKKLPQKLPDSGSFLIPCTIGTITFEKALYDLGSSINLMPLSVMKRLEILEVQHAKISLEMAEKSLKRAYNMVEDVLVMVEDLYIPANFVVLDTGGDDQKEIIANLKQESKIT</sequence>
<evidence type="ECO:0000313" key="2">
    <source>
        <dbReference type="RefSeq" id="XP_015940218.1"/>
    </source>
</evidence>
<dbReference type="PANTHER" id="PTHR33067">
    <property type="entry name" value="RNA-DIRECTED DNA POLYMERASE-RELATED"/>
    <property type="match status" value="1"/>
</dbReference>
<gene>
    <name evidence="2" type="primary">LOC107465760</name>
</gene>
<dbReference type="GeneID" id="107465760"/>
<reference evidence="1" key="1">
    <citation type="journal article" date="2016" name="Nat. Genet.">
        <title>The genome sequences of Arachis duranensis and Arachis ipaensis, the diploid ancestors of cultivated peanut.</title>
        <authorList>
            <person name="Bertioli D.J."/>
            <person name="Cannon S.B."/>
            <person name="Froenicke L."/>
            <person name="Huang G."/>
            <person name="Farmer A.D."/>
            <person name="Cannon E.K."/>
            <person name="Liu X."/>
            <person name="Gao D."/>
            <person name="Clevenger J."/>
            <person name="Dash S."/>
            <person name="Ren L."/>
            <person name="Moretzsohn M.C."/>
            <person name="Shirasawa K."/>
            <person name="Huang W."/>
            <person name="Vidigal B."/>
            <person name="Abernathy B."/>
            <person name="Chu Y."/>
            <person name="Niederhuth C.E."/>
            <person name="Umale P."/>
            <person name="Araujo A.C."/>
            <person name="Kozik A."/>
            <person name="Kim K.D."/>
            <person name="Burow M.D."/>
            <person name="Varshney R.K."/>
            <person name="Wang X."/>
            <person name="Zhang X."/>
            <person name="Barkley N."/>
            <person name="Guimaraes P.M."/>
            <person name="Isobe S."/>
            <person name="Guo B."/>
            <person name="Liao B."/>
            <person name="Stalker H.T."/>
            <person name="Schmitz R.J."/>
            <person name="Scheffler B.E."/>
            <person name="Leal-Bertioli S.C."/>
            <person name="Xun X."/>
            <person name="Jackson S.A."/>
            <person name="Michelmore R."/>
            <person name="Ozias-Akins P."/>
        </authorList>
    </citation>
    <scope>NUCLEOTIDE SEQUENCE [LARGE SCALE GENOMIC DNA]</scope>
    <source>
        <strain evidence="1">cv. V14167</strain>
    </source>
</reference>
<dbReference type="Proteomes" id="UP000515211">
    <property type="component" value="Chromosome 9"/>
</dbReference>